<reference evidence="3 4" key="1">
    <citation type="submission" date="2014-04" db="EMBL/GenBank/DDBJ databases">
        <authorList>
            <consortium name="DOE Joint Genome Institute"/>
            <person name="Kuo A."/>
            <person name="Girlanda M."/>
            <person name="Perotto S."/>
            <person name="Kohler A."/>
            <person name="Nagy L.G."/>
            <person name="Floudas D."/>
            <person name="Copeland A."/>
            <person name="Barry K.W."/>
            <person name="Cichocki N."/>
            <person name="Veneault-Fourrey C."/>
            <person name="LaButti K."/>
            <person name="Lindquist E.A."/>
            <person name="Lipzen A."/>
            <person name="Lundell T."/>
            <person name="Morin E."/>
            <person name="Murat C."/>
            <person name="Sun H."/>
            <person name="Tunlid A."/>
            <person name="Henrissat B."/>
            <person name="Grigoriev I.V."/>
            <person name="Hibbett D.S."/>
            <person name="Martin F."/>
            <person name="Nordberg H.P."/>
            <person name="Cantor M.N."/>
            <person name="Hua S.X."/>
        </authorList>
    </citation>
    <scope>NUCLEOTIDE SEQUENCE [LARGE SCALE GENOMIC DNA]</scope>
    <source>
        <strain evidence="3 4">MUT 4182</strain>
    </source>
</reference>
<dbReference type="EMBL" id="KN823037">
    <property type="protein sequence ID" value="KIO25672.1"/>
    <property type="molecule type" value="Genomic_DNA"/>
</dbReference>
<evidence type="ECO:0000256" key="2">
    <source>
        <dbReference type="SAM" id="Phobius"/>
    </source>
</evidence>
<feature type="transmembrane region" description="Helical" evidence="2">
    <location>
        <begin position="39"/>
        <end position="62"/>
    </location>
</feature>
<gene>
    <name evidence="3" type="ORF">M407DRAFT_207863</name>
</gene>
<dbReference type="AlphaFoldDB" id="A0A0C3LWA2"/>
<accession>A0A0C3LWA2</accession>
<proteinExistence type="predicted"/>
<protein>
    <submittedName>
        <fullName evidence="3">Uncharacterized protein</fullName>
    </submittedName>
</protein>
<feature type="region of interest" description="Disordered" evidence="1">
    <location>
        <begin position="140"/>
        <end position="159"/>
    </location>
</feature>
<evidence type="ECO:0000313" key="3">
    <source>
        <dbReference type="EMBL" id="KIO25672.1"/>
    </source>
</evidence>
<dbReference type="OrthoDB" id="3281889at2759"/>
<sequence>MMARGELLRASLIRHLLTSALINQGPVPADPPQLWLQPLLLLFYFIYSIFIAVVIIFGIFMLSIAGIAEKTPPIPTVPLEEHRQSNTRTPQPVRALHSRDPVAQVHRRDQNWPDSSRCFSFYFCFECIDIAANTGGKPPWWTGKHSDSTKQTEGHLPNGVSNFPNGASASTFFVCCPHIS</sequence>
<dbReference type="HOGENOM" id="CLU_1497308_0_0_1"/>
<keyword evidence="2" id="KW-0472">Membrane</keyword>
<evidence type="ECO:0000313" key="4">
    <source>
        <dbReference type="Proteomes" id="UP000054248"/>
    </source>
</evidence>
<keyword evidence="2" id="KW-0812">Transmembrane</keyword>
<dbReference type="Proteomes" id="UP000054248">
    <property type="component" value="Unassembled WGS sequence"/>
</dbReference>
<evidence type="ECO:0000256" key="1">
    <source>
        <dbReference type="SAM" id="MobiDB-lite"/>
    </source>
</evidence>
<feature type="region of interest" description="Disordered" evidence="1">
    <location>
        <begin position="76"/>
        <end position="100"/>
    </location>
</feature>
<feature type="compositionally biased region" description="Basic and acidic residues" evidence="1">
    <location>
        <begin position="144"/>
        <end position="153"/>
    </location>
</feature>
<reference evidence="4" key="2">
    <citation type="submission" date="2015-01" db="EMBL/GenBank/DDBJ databases">
        <title>Evolutionary Origins and Diversification of the Mycorrhizal Mutualists.</title>
        <authorList>
            <consortium name="DOE Joint Genome Institute"/>
            <consortium name="Mycorrhizal Genomics Consortium"/>
            <person name="Kohler A."/>
            <person name="Kuo A."/>
            <person name="Nagy L.G."/>
            <person name="Floudas D."/>
            <person name="Copeland A."/>
            <person name="Barry K.W."/>
            <person name="Cichocki N."/>
            <person name="Veneault-Fourrey C."/>
            <person name="LaButti K."/>
            <person name="Lindquist E.A."/>
            <person name="Lipzen A."/>
            <person name="Lundell T."/>
            <person name="Morin E."/>
            <person name="Murat C."/>
            <person name="Riley R."/>
            <person name="Ohm R."/>
            <person name="Sun H."/>
            <person name="Tunlid A."/>
            <person name="Henrissat B."/>
            <person name="Grigoriev I.V."/>
            <person name="Hibbett D.S."/>
            <person name="Martin F."/>
        </authorList>
    </citation>
    <scope>NUCLEOTIDE SEQUENCE [LARGE SCALE GENOMIC DNA]</scope>
    <source>
        <strain evidence="4">MUT 4182</strain>
    </source>
</reference>
<name>A0A0C3LWA2_9AGAM</name>
<organism evidence="3 4">
    <name type="scientific">Tulasnella calospora MUT 4182</name>
    <dbReference type="NCBI Taxonomy" id="1051891"/>
    <lineage>
        <taxon>Eukaryota</taxon>
        <taxon>Fungi</taxon>
        <taxon>Dikarya</taxon>
        <taxon>Basidiomycota</taxon>
        <taxon>Agaricomycotina</taxon>
        <taxon>Agaricomycetes</taxon>
        <taxon>Cantharellales</taxon>
        <taxon>Tulasnellaceae</taxon>
        <taxon>Tulasnella</taxon>
    </lineage>
</organism>
<keyword evidence="2" id="KW-1133">Transmembrane helix</keyword>
<keyword evidence="4" id="KW-1185">Reference proteome</keyword>